<dbReference type="Pfam" id="PF04268">
    <property type="entry name" value="SoxG"/>
    <property type="match status" value="1"/>
</dbReference>
<dbReference type="EMBL" id="FNEJ01000007">
    <property type="protein sequence ID" value="SDI61745.1"/>
    <property type="molecule type" value="Genomic_DNA"/>
</dbReference>
<dbReference type="OrthoDB" id="9814782at2"/>
<dbReference type="AlphaFoldDB" id="A0A1G8M1H2"/>
<accession>A0A1G8M1H2</accession>
<evidence type="ECO:0000313" key="1">
    <source>
        <dbReference type="EMBL" id="SDI61745.1"/>
    </source>
</evidence>
<organism evidence="1 2">
    <name type="scientific">Salipiger marinus</name>
    <dbReference type="NCBI Taxonomy" id="555512"/>
    <lineage>
        <taxon>Bacteria</taxon>
        <taxon>Pseudomonadati</taxon>
        <taxon>Pseudomonadota</taxon>
        <taxon>Alphaproteobacteria</taxon>
        <taxon>Rhodobacterales</taxon>
        <taxon>Roseobacteraceae</taxon>
        <taxon>Salipiger</taxon>
    </lineage>
</organism>
<proteinExistence type="predicted"/>
<evidence type="ECO:0000313" key="2">
    <source>
        <dbReference type="Proteomes" id="UP000199093"/>
    </source>
</evidence>
<sequence>MNAPISSFAPGLMAETSAARVSVAAPVARWSLRARDGLAALGDTLGLVLPPRIGQRAAAGEVQVICLGPDEWTLHAPEALAPRIEAGFAALYATHPHSLVNVSGRELSLVLEGPRAAELLTLGCARDIDSIAPGEGRRTNFDGVTVLLWRDGPTRFRMDVWHSFVPHVFHLLDTGCRELAAEPL</sequence>
<dbReference type="SUPFAM" id="SSF103025">
    <property type="entry name" value="Folate-binding domain"/>
    <property type="match status" value="1"/>
</dbReference>
<dbReference type="STRING" id="555512.SAMN04487993_1007124"/>
<gene>
    <name evidence="1" type="ORF">SAMN04487993_1007124</name>
</gene>
<dbReference type="RefSeq" id="WP_089846358.1">
    <property type="nucleotide sequence ID" value="NZ_FNEJ01000007.1"/>
</dbReference>
<dbReference type="Gene3D" id="3.30.1360.120">
    <property type="entry name" value="Probable tRNA modification gtpase trme, domain 1"/>
    <property type="match status" value="1"/>
</dbReference>
<dbReference type="Proteomes" id="UP000199093">
    <property type="component" value="Unassembled WGS sequence"/>
</dbReference>
<keyword evidence="2" id="KW-1185">Reference proteome</keyword>
<protein>
    <submittedName>
        <fullName evidence="1">Sarcosine oxidase subunit gamma</fullName>
    </submittedName>
</protein>
<name>A0A1G8M1H2_9RHOB</name>
<dbReference type="InterPro" id="IPR007375">
    <property type="entry name" value="SoxG"/>
</dbReference>
<dbReference type="InterPro" id="IPR027266">
    <property type="entry name" value="TrmE/GcvT-like"/>
</dbReference>
<dbReference type="Gene3D" id="3.30.70.1520">
    <property type="entry name" value="Heterotetrameric sarcosine oxidase"/>
    <property type="match status" value="1"/>
</dbReference>
<reference evidence="1 2" key="1">
    <citation type="submission" date="2016-10" db="EMBL/GenBank/DDBJ databases">
        <authorList>
            <person name="de Groot N.N."/>
        </authorList>
    </citation>
    <scope>NUCLEOTIDE SEQUENCE [LARGE SCALE GENOMIC DNA]</scope>
    <source>
        <strain evidence="1 2">DSM 26424</strain>
    </source>
</reference>